<dbReference type="GO" id="GO:0071897">
    <property type="term" value="P:DNA biosynthetic process"/>
    <property type="evidence" value="ECO:0007669"/>
    <property type="project" value="UniProtKB-ARBA"/>
</dbReference>
<sequence>MGEAAVAPLPERRKLPPLPEGDSQQESEAYCRLICETYPEVFDGTKGCFRGAEATMLIKEGHMDQLRRVGVRPPAKIPYGMEEQYEKALDELYEDLVPVNGYELITASQVVPVCQVVDGKKKLKRLAINYKSTINEHLQDIPHISTTCSEELDKLKGEYRSCIDLKGAFKQIPVTPGFSQKVLAVVTPRGYAVPTRMQFGIKTAPAIWNSNMRKLIH</sequence>
<dbReference type="AlphaFoldDB" id="A0AAV2PNS0"/>
<dbReference type="PANTHER" id="PTHR37984:SF5">
    <property type="entry name" value="PROTEIN NYNRIN-LIKE"/>
    <property type="match status" value="1"/>
</dbReference>
<organism evidence="2 3">
    <name type="scientific">Meganyctiphanes norvegica</name>
    <name type="common">Northern krill</name>
    <name type="synonym">Thysanopoda norvegica</name>
    <dbReference type="NCBI Taxonomy" id="48144"/>
    <lineage>
        <taxon>Eukaryota</taxon>
        <taxon>Metazoa</taxon>
        <taxon>Ecdysozoa</taxon>
        <taxon>Arthropoda</taxon>
        <taxon>Crustacea</taxon>
        <taxon>Multicrustacea</taxon>
        <taxon>Malacostraca</taxon>
        <taxon>Eumalacostraca</taxon>
        <taxon>Eucarida</taxon>
        <taxon>Euphausiacea</taxon>
        <taxon>Euphausiidae</taxon>
        <taxon>Meganyctiphanes</taxon>
    </lineage>
</organism>
<evidence type="ECO:0000313" key="2">
    <source>
        <dbReference type="EMBL" id="CAL4062757.1"/>
    </source>
</evidence>
<dbReference type="EMBL" id="CAXKWB010000898">
    <property type="protein sequence ID" value="CAL4062757.1"/>
    <property type="molecule type" value="Genomic_DNA"/>
</dbReference>
<evidence type="ECO:0000256" key="1">
    <source>
        <dbReference type="SAM" id="MobiDB-lite"/>
    </source>
</evidence>
<dbReference type="InterPro" id="IPR050951">
    <property type="entry name" value="Retrovirus_Pol_polyprotein"/>
</dbReference>
<comment type="caution">
    <text evidence="2">The sequence shown here is derived from an EMBL/GenBank/DDBJ whole genome shotgun (WGS) entry which is preliminary data.</text>
</comment>
<dbReference type="InterPro" id="IPR043502">
    <property type="entry name" value="DNA/RNA_pol_sf"/>
</dbReference>
<gene>
    <name evidence="2" type="ORF">MNOR_LOCUS2814</name>
</gene>
<dbReference type="Proteomes" id="UP001497623">
    <property type="component" value="Unassembled WGS sequence"/>
</dbReference>
<evidence type="ECO:0000313" key="3">
    <source>
        <dbReference type="Proteomes" id="UP001497623"/>
    </source>
</evidence>
<dbReference type="SUPFAM" id="SSF56672">
    <property type="entry name" value="DNA/RNA polymerases"/>
    <property type="match status" value="1"/>
</dbReference>
<protein>
    <recommendedName>
        <fullName evidence="4">Reverse transcriptase domain-containing protein</fullName>
    </recommendedName>
</protein>
<dbReference type="Gene3D" id="3.10.10.10">
    <property type="entry name" value="HIV Type 1 Reverse Transcriptase, subunit A, domain 1"/>
    <property type="match status" value="1"/>
</dbReference>
<feature type="non-terminal residue" evidence="2">
    <location>
        <position position="217"/>
    </location>
</feature>
<proteinExistence type="predicted"/>
<keyword evidence="3" id="KW-1185">Reference proteome</keyword>
<reference evidence="2 3" key="1">
    <citation type="submission" date="2024-05" db="EMBL/GenBank/DDBJ databases">
        <authorList>
            <person name="Wallberg A."/>
        </authorList>
    </citation>
    <scope>NUCLEOTIDE SEQUENCE [LARGE SCALE GENOMIC DNA]</scope>
</reference>
<feature type="region of interest" description="Disordered" evidence="1">
    <location>
        <begin position="1"/>
        <end position="23"/>
    </location>
</feature>
<name>A0AAV2PNS0_MEGNR</name>
<accession>A0AAV2PNS0</accession>
<evidence type="ECO:0008006" key="4">
    <source>
        <dbReference type="Google" id="ProtNLM"/>
    </source>
</evidence>
<dbReference type="PANTHER" id="PTHR37984">
    <property type="entry name" value="PROTEIN CBG26694"/>
    <property type="match status" value="1"/>
</dbReference>